<protein>
    <submittedName>
        <fullName evidence="1">Uncharacterized protein</fullName>
    </submittedName>
</protein>
<organism evidence="1 2">
    <name type="scientific">Mycena rosella</name>
    <name type="common">Pink bonnet</name>
    <name type="synonym">Agaricus rosellus</name>
    <dbReference type="NCBI Taxonomy" id="1033263"/>
    <lineage>
        <taxon>Eukaryota</taxon>
        <taxon>Fungi</taxon>
        <taxon>Dikarya</taxon>
        <taxon>Basidiomycota</taxon>
        <taxon>Agaricomycotina</taxon>
        <taxon>Agaricomycetes</taxon>
        <taxon>Agaricomycetidae</taxon>
        <taxon>Agaricales</taxon>
        <taxon>Marasmiineae</taxon>
        <taxon>Mycenaceae</taxon>
        <taxon>Mycena</taxon>
    </lineage>
</organism>
<proteinExistence type="predicted"/>
<evidence type="ECO:0000313" key="2">
    <source>
        <dbReference type="Proteomes" id="UP001221757"/>
    </source>
</evidence>
<accession>A0AAD7GG62</accession>
<gene>
    <name evidence="1" type="ORF">B0H17DRAFT_1180839</name>
</gene>
<dbReference type="EMBL" id="JARKIE010000088">
    <property type="protein sequence ID" value="KAJ7687369.1"/>
    <property type="molecule type" value="Genomic_DNA"/>
</dbReference>
<sequence length="273" mass="31552">MSDSPQDIWVEYVEATESDIEYDPEYLTLNFNCMEPKECVTVKKKDLVNMIPKRPTILACENCFARPGEKEHSKCGAFSITPYCRAHWPKHKSNCREIAKMRDTLKVREAECRAQGKVWYDPSTLRTWFKNNHEACEYAQRSAHLPRQAWHILEIYKGPQGSLFPSCIVMFFLAQDPEAPNDPAKVVLKNIITMPRKELYKLPQMTQTSEPCHTHVPRHDEWEDDYFDHHPGSVDDLEEPERLWLGYVHLVVGGHIAKLAAELEAEKAAKTQA</sequence>
<reference evidence="1" key="1">
    <citation type="submission" date="2023-03" db="EMBL/GenBank/DDBJ databases">
        <title>Massive genome expansion in bonnet fungi (Mycena s.s.) driven by repeated elements and novel gene families across ecological guilds.</title>
        <authorList>
            <consortium name="Lawrence Berkeley National Laboratory"/>
            <person name="Harder C.B."/>
            <person name="Miyauchi S."/>
            <person name="Viragh M."/>
            <person name="Kuo A."/>
            <person name="Thoen E."/>
            <person name="Andreopoulos B."/>
            <person name="Lu D."/>
            <person name="Skrede I."/>
            <person name="Drula E."/>
            <person name="Henrissat B."/>
            <person name="Morin E."/>
            <person name="Kohler A."/>
            <person name="Barry K."/>
            <person name="LaButti K."/>
            <person name="Morin E."/>
            <person name="Salamov A."/>
            <person name="Lipzen A."/>
            <person name="Mereny Z."/>
            <person name="Hegedus B."/>
            <person name="Baldrian P."/>
            <person name="Stursova M."/>
            <person name="Weitz H."/>
            <person name="Taylor A."/>
            <person name="Grigoriev I.V."/>
            <person name="Nagy L.G."/>
            <person name="Martin F."/>
            <person name="Kauserud H."/>
        </authorList>
    </citation>
    <scope>NUCLEOTIDE SEQUENCE</scope>
    <source>
        <strain evidence="1">CBHHK067</strain>
    </source>
</reference>
<comment type="caution">
    <text evidence="1">The sequence shown here is derived from an EMBL/GenBank/DDBJ whole genome shotgun (WGS) entry which is preliminary data.</text>
</comment>
<keyword evidence="2" id="KW-1185">Reference proteome</keyword>
<evidence type="ECO:0000313" key="1">
    <source>
        <dbReference type="EMBL" id="KAJ7687369.1"/>
    </source>
</evidence>
<dbReference type="Proteomes" id="UP001221757">
    <property type="component" value="Unassembled WGS sequence"/>
</dbReference>
<name>A0AAD7GG62_MYCRO</name>
<dbReference type="AlphaFoldDB" id="A0AAD7GG62"/>